<proteinExistence type="predicted"/>
<feature type="domain" description="C2H2-type" evidence="2">
    <location>
        <begin position="137"/>
        <end position="165"/>
    </location>
</feature>
<dbReference type="GO" id="GO:0008270">
    <property type="term" value="F:zinc ion binding"/>
    <property type="evidence" value="ECO:0007669"/>
    <property type="project" value="UniProtKB-KW"/>
</dbReference>
<protein>
    <recommendedName>
        <fullName evidence="2">C2H2-type domain-containing protein</fullName>
    </recommendedName>
</protein>
<dbReference type="SUPFAM" id="SSF57667">
    <property type="entry name" value="beta-beta-alpha zinc fingers"/>
    <property type="match status" value="1"/>
</dbReference>
<evidence type="ECO:0000256" key="1">
    <source>
        <dbReference type="PROSITE-ProRule" id="PRU00042"/>
    </source>
</evidence>
<dbReference type="AlphaFoldDB" id="A0A8X6PT93"/>
<accession>A0A8X6PT93</accession>
<name>A0A8X6PT93_NEPPI</name>
<dbReference type="Gene3D" id="3.30.160.60">
    <property type="entry name" value="Classic Zinc Finger"/>
    <property type="match status" value="1"/>
</dbReference>
<dbReference type="Proteomes" id="UP000887013">
    <property type="component" value="Unassembled WGS sequence"/>
</dbReference>
<comment type="caution">
    <text evidence="3">The sequence shown here is derived from an EMBL/GenBank/DDBJ whole genome shotgun (WGS) entry which is preliminary data.</text>
</comment>
<gene>
    <name evidence="3" type="ORF">NPIL_323191</name>
</gene>
<keyword evidence="1" id="KW-0862">Zinc</keyword>
<dbReference type="PROSITE" id="PS50157">
    <property type="entry name" value="ZINC_FINGER_C2H2_2"/>
    <property type="match status" value="1"/>
</dbReference>
<evidence type="ECO:0000259" key="2">
    <source>
        <dbReference type="PROSITE" id="PS50157"/>
    </source>
</evidence>
<dbReference type="InterPro" id="IPR036236">
    <property type="entry name" value="Znf_C2H2_sf"/>
</dbReference>
<reference evidence="3" key="1">
    <citation type="submission" date="2020-08" db="EMBL/GenBank/DDBJ databases">
        <title>Multicomponent nature underlies the extraordinary mechanical properties of spider dragline silk.</title>
        <authorList>
            <person name="Kono N."/>
            <person name="Nakamura H."/>
            <person name="Mori M."/>
            <person name="Yoshida Y."/>
            <person name="Ohtoshi R."/>
            <person name="Malay A.D."/>
            <person name="Moran D.A.P."/>
            <person name="Tomita M."/>
            <person name="Numata K."/>
            <person name="Arakawa K."/>
        </authorList>
    </citation>
    <scope>NUCLEOTIDE SEQUENCE</scope>
</reference>
<keyword evidence="1" id="KW-0863">Zinc-finger</keyword>
<evidence type="ECO:0000313" key="3">
    <source>
        <dbReference type="EMBL" id="GFT87565.1"/>
    </source>
</evidence>
<keyword evidence="1" id="KW-0479">Metal-binding</keyword>
<keyword evidence="4" id="KW-1185">Reference proteome</keyword>
<evidence type="ECO:0000313" key="4">
    <source>
        <dbReference type="Proteomes" id="UP000887013"/>
    </source>
</evidence>
<dbReference type="EMBL" id="BMAW01120056">
    <property type="protein sequence ID" value="GFT87565.1"/>
    <property type="molecule type" value="Genomic_DNA"/>
</dbReference>
<dbReference type="InterPro" id="IPR013087">
    <property type="entry name" value="Znf_C2H2_type"/>
</dbReference>
<organism evidence="3 4">
    <name type="scientific">Nephila pilipes</name>
    <name type="common">Giant wood spider</name>
    <name type="synonym">Nephila maculata</name>
    <dbReference type="NCBI Taxonomy" id="299642"/>
    <lineage>
        <taxon>Eukaryota</taxon>
        <taxon>Metazoa</taxon>
        <taxon>Ecdysozoa</taxon>
        <taxon>Arthropoda</taxon>
        <taxon>Chelicerata</taxon>
        <taxon>Arachnida</taxon>
        <taxon>Araneae</taxon>
        <taxon>Araneomorphae</taxon>
        <taxon>Entelegynae</taxon>
        <taxon>Araneoidea</taxon>
        <taxon>Nephilidae</taxon>
        <taxon>Nephila</taxon>
    </lineage>
</organism>
<sequence>MRRLDIRRLKSSEHGFQLDETTDTVGLPNSLALVRHIHCEKRCDISFGIPLEKLHEILNGAELAEEFADDITRWDDNVSGTQQCIEMHERFSRTSKPAVPVLELANVEPFNYNVTSTFTDPIHNFEETQDARTLLPSKVSDICRKTFSRTDALFRHMKSHKMEKTHPCDL</sequence>